<dbReference type="PANTHER" id="PTHR43464">
    <property type="entry name" value="METHYLTRANSFERASE"/>
    <property type="match status" value="1"/>
</dbReference>
<dbReference type="InterPro" id="IPR041698">
    <property type="entry name" value="Methyltransf_25"/>
</dbReference>
<evidence type="ECO:0000313" key="2">
    <source>
        <dbReference type="EMBL" id="MBC3797372.1"/>
    </source>
</evidence>
<comment type="caution">
    <text evidence="2">The sequence shown here is derived from an EMBL/GenBank/DDBJ whole genome shotgun (WGS) entry which is preliminary data.</text>
</comment>
<dbReference type="EMBL" id="WJBB01000010">
    <property type="protein sequence ID" value="MBC3797372.1"/>
    <property type="molecule type" value="Genomic_DNA"/>
</dbReference>
<gene>
    <name evidence="2" type="ORF">GH807_09960</name>
</gene>
<sequence>MMNKTLDYYNQTAREFIRGTIDADLSALHQRFLSQLPEHSHILDLGCGSGRDAKAFLDLGYTVTAIDGSPECCRLASDYIGQPVLCQTFDALDFNQAFDGIWACASLLHVPYGELTEIFLKLVKALKPGGILYTSFKYGDFEGERNGRYFTDLDEGRLKTLIEPVVGLTVIETYITGDVRDGRDGERWLNVIGRKVTKQTLSINI</sequence>
<dbReference type="Gene3D" id="3.40.50.150">
    <property type="entry name" value="Vaccinia Virus protein VP39"/>
    <property type="match status" value="1"/>
</dbReference>
<dbReference type="SUPFAM" id="SSF53335">
    <property type="entry name" value="S-adenosyl-L-methionine-dependent methyltransferases"/>
    <property type="match status" value="1"/>
</dbReference>
<evidence type="ECO:0000259" key="1">
    <source>
        <dbReference type="Pfam" id="PF13649"/>
    </source>
</evidence>
<dbReference type="GO" id="GO:0008168">
    <property type="term" value="F:methyltransferase activity"/>
    <property type="evidence" value="ECO:0007669"/>
    <property type="project" value="UniProtKB-KW"/>
</dbReference>
<dbReference type="Pfam" id="PF13649">
    <property type="entry name" value="Methyltransf_25"/>
    <property type="match status" value="1"/>
</dbReference>
<accession>A0ABR6WLH7</accession>
<dbReference type="PANTHER" id="PTHR43464:SF94">
    <property type="entry name" value="MALONYL-[ACYL-CARRIER PROTEIN] O-METHYLTRANSFERASE"/>
    <property type="match status" value="1"/>
</dbReference>
<proteinExistence type="predicted"/>
<reference evidence="2 3" key="1">
    <citation type="journal article" date="2020" name="mSystems">
        <title>Defining Genomic and Predicted Metabolic Features of the Acetobacterium Genus.</title>
        <authorList>
            <person name="Ross D.E."/>
            <person name="Marshall C.W."/>
            <person name="Gulliver D."/>
            <person name="May H.D."/>
            <person name="Norman R.S."/>
        </authorList>
    </citation>
    <scope>NUCLEOTIDE SEQUENCE [LARGE SCALE GENOMIC DNA]</scope>
    <source>
        <strain evidence="2 3">DSM 9173</strain>
    </source>
</reference>
<dbReference type="GO" id="GO:0032259">
    <property type="term" value="P:methylation"/>
    <property type="evidence" value="ECO:0007669"/>
    <property type="project" value="UniProtKB-KW"/>
</dbReference>
<keyword evidence="2" id="KW-0489">Methyltransferase</keyword>
<dbReference type="CDD" id="cd02440">
    <property type="entry name" value="AdoMet_MTases"/>
    <property type="match status" value="1"/>
</dbReference>
<name>A0ABR6WLH7_9FIRM</name>
<feature type="domain" description="Methyltransferase" evidence="1">
    <location>
        <begin position="42"/>
        <end position="130"/>
    </location>
</feature>
<organism evidence="2 3">
    <name type="scientific">Acetobacterium tundrae</name>
    <dbReference type="NCBI Taxonomy" id="132932"/>
    <lineage>
        <taxon>Bacteria</taxon>
        <taxon>Bacillati</taxon>
        <taxon>Bacillota</taxon>
        <taxon>Clostridia</taxon>
        <taxon>Eubacteriales</taxon>
        <taxon>Eubacteriaceae</taxon>
        <taxon>Acetobacterium</taxon>
    </lineage>
</organism>
<dbReference type="Proteomes" id="UP000653358">
    <property type="component" value="Unassembled WGS sequence"/>
</dbReference>
<protein>
    <submittedName>
        <fullName evidence="2">Methyltransferase domain-containing protein</fullName>
    </submittedName>
</protein>
<dbReference type="InterPro" id="IPR029063">
    <property type="entry name" value="SAM-dependent_MTases_sf"/>
</dbReference>
<evidence type="ECO:0000313" key="3">
    <source>
        <dbReference type="Proteomes" id="UP000653358"/>
    </source>
</evidence>
<keyword evidence="3" id="KW-1185">Reference proteome</keyword>
<keyword evidence="2" id="KW-0808">Transferase</keyword>